<dbReference type="Proteomes" id="UP000530403">
    <property type="component" value="Unassembled WGS sequence"/>
</dbReference>
<evidence type="ECO:0000259" key="2">
    <source>
        <dbReference type="Pfam" id="PF03109"/>
    </source>
</evidence>
<evidence type="ECO:0000313" key="4">
    <source>
        <dbReference type="Proteomes" id="UP000530403"/>
    </source>
</evidence>
<dbReference type="PANTHER" id="PTHR10566:SF113">
    <property type="entry name" value="PROTEIN ACTIVITY OF BC1 COMPLEX KINASE 7, CHLOROPLASTIC"/>
    <property type="match status" value="1"/>
</dbReference>
<dbReference type="Pfam" id="PF03109">
    <property type="entry name" value="ABC1"/>
    <property type="match status" value="1"/>
</dbReference>
<dbReference type="InterPro" id="IPR050154">
    <property type="entry name" value="UbiB_kinase"/>
</dbReference>
<sequence>MSAARARLLARVARNLLTREAGEAWRHRATEDSGHARAQRRAVAVREAFEQLGPFYIKVGQILSTREDIVPTSIARELENLHDRASLLPFTHMEPVLETALGRGWRRMFQSFDTHRPLGAASLAQVYAARLDNGRPVAVKVQRPHIRHVVEEDMKMLQRAARHFAARAPVFNATIDTKAMLGVILDAMRPELDFVLEAGNMDRARASARSFTLLNVPDVLDATPTVLIQSLAPGMSIRDADPTAFKREERIAIGREILAYMYQGYFTDMVFHADPHPGNIFVSPGEPATLIDWGMVGHIDRRLSMSLMLILLSLSRNDGTALAKAWIDMGRLTAWADVSAFAQDMTTLVPKITTASLEELNFGTTLAQVLSHSTRRGIQTSPMVSILGKSFANTDGSVRYLAPELSVTGVFQDQMRTILFDYARDALSEAQAARTAMELLIAAQSAPGELRGLLRDLANQELTVQVASVAKQRFSPTEDRIDSRMRKAVRTGAALTALALWRADHLYRRAHPPR</sequence>
<evidence type="ECO:0000256" key="1">
    <source>
        <dbReference type="ARBA" id="ARBA00009670"/>
    </source>
</evidence>
<feature type="domain" description="ABC1 atypical kinase-like" evidence="2">
    <location>
        <begin position="81"/>
        <end position="324"/>
    </location>
</feature>
<gene>
    <name evidence="3" type="ORF">HEB29_001641</name>
</gene>
<dbReference type="EMBL" id="JACCCF010000001">
    <property type="protein sequence ID" value="NYE40630.1"/>
    <property type="molecule type" value="Genomic_DNA"/>
</dbReference>
<keyword evidence="3" id="KW-0830">Ubiquinone</keyword>
<proteinExistence type="inferred from homology"/>
<dbReference type="InterPro" id="IPR004147">
    <property type="entry name" value="ABC1_dom"/>
</dbReference>
<comment type="similarity">
    <text evidence="1">Belongs to the protein kinase superfamily. ADCK protein kinase family.</text>
</comment>
<dbReference type="InterPro" id="IPR011009">
    <property type="entry name" value="Kinase-like_dom_sf"/>
</dbReference>
<comment type="caution">
    <text evidence="3">The sequence shown here is derived from an EMBL/GenBank/DDBJ whole genome shotgun (WGS) entry which is preliminary data.</text>
</comment>
<accession>A0A7Y9KVN8</accession>
<dbReference type="PANTHER" id="PTHR10566">
    <property type="entry name" value="CHAPERONE-ACTIVITY OF BC1 COMPLEX CABC1 -RELATED"/>
    <property type="match status" value="1"/>
</dbReference>
<protein>
    <submittedName>
        <fullName evidence="3">Ubiquinone biosynthesis protein</fullName>
    </submittedName>
</protein>
<reference evidence="3 4" key="1">
    <citation type="submission" date="2020-07" db="EMBL/GenBank/DDBJ databases">
        <title>Sequencing the genomes of 1000 actinobacteria strains.</title>
        <authorList>
            <person name="Klenk H.-P."/>
        </authorList>
    </citation>
    <scope>NUCLEOTIDE SEQUENCE [LARGE SCALE GENOMIC DNA]</scope>
    <source>
        <strain evidence="3 4">DSM 41455</strain>
    </source>
</reference>
<dbReference type="SUPFAM" id="SSF56112">
    <property type="entry name" value="Protein kinase-like (PK-like)"/>
    <property type="match status" value="1"/>
</dbReference>
<dbReference type="AlphaFoldDB" id="A0A7Y9KVN8"/>
<dbReference type="RefSeq" id="WP_179763989.1">
    <property type="nucleotide sequence ID" value="NZ_BAAAUE010000007.1"/>
</dbReference>
<organism evidence="3 4">
    <name type="scientific">Streptomyces fulvorobeus</name>
    <dbReference type="NCBI Taxonomy" id="284028"/>
    <lineage>
        <taxon>Bacteria</taxon>
        <taxon>Bacillati</taxon>
        <taxon>Actinomycetota</taxon>
        <taxon>Actinomycetes</taxon>
        <taxon>Kitasatosporales</taxon>
        <taxon>Streptomycetaceae</taxon>
        <taxon>Streptomyces</taxon>
    </lineage>
</organism>
<evidence type="ECO:0000313" key="3">
    <source>
        <dbReference type="EMBL" id="NYE40630.1"/>
    </source>
</evidence>
<name>A0A7Y9KVN8_9ACTN</name>
<dbReference type="Gene3D" id="3.90.1200.10">
    <property type="match status" value="1"/>
</dbReference>
<dbReference type="CDD" id="cd05121">
    <property type="entry name" value="ABC1_ADCK3-like"/>
    <property type="match status" value="1"/>
</dbReference>